<dbReference type="PANTHER" id="PTHR46060">
    <property type="entry name" value="MARINER MOS1 TRANSPOSASE-LIKE PROTEIN"/>
    <property type="match status" value="1"/>
</dbReference>
<dbReference type="Gene3D" id="3.30.420.10">
    <property type="entry name" value="Ribonuclease H-like superfamily/Ribonuclease H"/>
    <property type="match status" value="2"/>
</dbReference>
<dbReference type="InterPro" id="IPR052709">
    <property type="entry name" value="Transposase-MT_Hybrid"/>
</dbReference>
<evidence type="ECO:0000256" key="1">
    <source>
        <dbReference type="SAM" id="MobiDB-lite"/>
    </source>
</evidence>
<keyword evidence="3" id="KW-1185">Reference proteome</keyword>
<dbReference type="Pfam" id="PF01359">
    <property type="entry name" value="Transposase_1"/>
    <property type="match status" value="1"/>
</dbReference>
<dbReference type="Proteomes" id="UP001159363">
    <property type="component" value="Chromosome 14"/>
</dbReference>
<evidence type="ECO:0000313" key="2">
    <source>
        <dbReference type="EMBL" id="KAJ8867646.1"/>
    </source>
</evidence>
<feature type="region of interest" description="Disordered" evidence="1">
    <location>
        <begin position="409"/>
        <end position="448"/>
    </location>
</feature>
<evidence type="ECO:0000313" key="3">
    <source>
        <dbReference type="Proteomes" id="UP001159363"/>
    </source>
</evidence>
<reference evidence="2 3" key="1">
    <citation type="submission" date="2023-02" db="EMBL/GenBank/DDBJ databases">
        <title>LHISI_Scaffold_Assembly.</title>
        <authorList>
            <person name="Stuart O.P."/>
            <person name="Cleave R."/>
            <person name="Magrath M.J.L."/>
            <person name="Mikheyev A.S."/>
        </authorList>
    </citation>
    <scope>NUCLEOTIDE SEQUENCE [LARGE SCALE GENOMIC DNA]</scope>
    <source>
        <strain evidence="2">Daus_M_001</strain>
        <tissue evidence="2">Leg muscle</tissue>
    </source>
</reference>
<dbReference type="PANTHER" id="PTHR46060:SF1">
    <property type="entry name" value="MARINER MOS1 TRANSPOSASE-LIKE PROTEIN"/>
    <property type="match status" value="1"/>
</dbReference>
<accession>A0ABQ9G9C7</accession>
<dbReference type="InterPro" id="IPR001888">
    <property type="entry name" value="Transposase_1"/>
</dbReference>
<dbReference type="EMBL" id="JARBHB010000015">
    <property type="protein sequence ID" value="KAJ8867646.1"/>
    <property type="molecule type" value="Genomic_DNA"/>
</dbReference>
<dbReference type="InterPro" id="IPR036397">
    <property type="entry name" value="RNaseH_sf"/>
</dbReference>
<proteinExistence type="predicted"/>
<organism evidence="2 3">
    <name type="scientific">Dryococelus australis</name>
    <dbReference type="NCBI Taxonomy" id="614101"/>
    <lineage>
        <taxon>Eukaryota</taxon>
        <taxon>Metazoa</taxon>
        <taxon>Ecdysozoa</taxon>
        <taxon>Arthropoda</taxon>
        <taxon>Hexapoda</taxon>
        <taxon>Insecta</taxon>
        <taxon>Pterygota</taxon>
        <taxon>Neoptera</taxon>
        <taxon>Polyneoptera</taxon>
        <taxon>Phasmatodea</taxon>
        <taxon>Verophasmatodea</taxon>
        <taxon>Anareolatae</taxon>
        <taxon>Phasmatidae</taxon>
        <taxon>Eurycanthinae</taxon>
        <taxon>Dryococelus</taxon>
    </lineage>
</organism>
<evidence type="ECO:0008006" key="4">
    <source>
        <dbReference type="Google" id="ProtNLM"/>
    </source>
</evidence>
<name>A0ABQ9G9C7_9NEOP</name>
<gene>
    <name evidence="2" type="ORF">PR048_031449</name>
</gene>
<feature type="compositionally biased region" description="Basic and acidic residues" evidence="1">
    <location>
        <begin position="436"/>
        <end position="448"/>
    </location>
</feature>
<comment type="caution">
    <text evidence="2">The sequence shown here is derived from an EMBL/GenBank/DDBJ whole genome shotgun (WGS) entry which is preliminary data.</text>
</comment>
<sequence length="448" mass="49836">MVGPAVGPPIMIERDSCARRAKLSRRVRYYQMPPALYRGGISPWSGSRDTKVKPIMKDEDWAEQFALVSACKHVACLKPKKFKRTFSHKKQMATASWDHQGVLLIDFMELGTTTNAAAYCATLRRLRSSIRNKRRGMLTSGVVWLHDNARPPGMETEPYMTTKNIYQSANSNIENDTQEIGIVVYYIFKFRSFESLRRAHSVAVTLQLLASFRWEVFDHPPYSPDLAPSDFHLFPALKKKVAARTAPQHQQRTAGHSDTTWLNSKAANILCRVYWVAGAPVRQVSQWASGYFTSFTCQRSVFLGNVLAHTAAGPQSAHSPLKCPLEGFSAYEADKGTKGYSDTGIKCVIATTCKGSNWNAEFSSCYGTSRDTIISLGETQLRRVVPGGDVESLVSSAEVSLPQAVHGIIKQHECSGERSPSTKKSRMSSLSPMRSQGEKSRQPMREQG</sequence>
<protein>
    <recommendedName>
        <fullName evidence="4">Transposase</fullName>
    </recommendedName>
</protein>